<organism evidence="1 2">
    <name type="scientific">Cotesia glomerata</name>
    <name type="common">Lepidopteran parasitic wasp</name>
    <name type="synonym">Apanteles glomeratus</name>
    <dbReference type="NCBI Taxonomy" id="32391"/>
    <lineage>
        <taxon>Eukaryota</taxon>
        <taxon>Metazoa</taxon>
        <taxon>Ecdysozoa</taxon>
        <taxon>Arthropoda</taxon>
        <taxon>Hexapoda</taxon>
        <taxon>Insecta</taxon>
        <taxon>Pterygota</taxon>
        <taxon>Neoptera</taxon>
        <taxon>Endopterygota</taxon>
        <taxon>Hymenoptera</taxon>
        <taxon>Apocrita</taxon>
        <taxon>Ichneumonoidea</taxon>
        <taxon>Braconidae</taxon>
        <taxon>Microgastrinae</taxon>
        <taxon>Cotesia</taxon>
    </lineage>
</organism>
<gene>
    <name evidence="1" type="ORF">KQX54_006121</name>
</gene>
<dbReference type="AlphaFoldDB" id="A0AAV7I7C5"/>
<reference evidence="1 2" key="1">
    <citation type="journal article" date="2021" name="J. Hered.">
        <title>A chromosome-level genome assembly of the parasitoid wasp, Cotesia glomerata (Hymenoptera: Braconidae).</title>
        <authorList>
            <person name="Pinto B.J."/>
            <person name="Weis J.J."/>
            <person name="Gamble T."/>
            <person name="Ode P.J."/>
            <person name="Paul R."/>
            <person name="Zaspel J.M."/>
        </authorList>
    </citation>
    <scope>NUCLEOTIDE SEQUENCE [LARGE SCALE GENOMIC DNA]</scope>
    <source>
        <strain evidence="1">CgM1</strain>
    </source>
</reference>
<protein>
    <submittedName>
        <fullName evidence="1">Uncharacterized protein</fullName>
    </submittedName>
</protein>
<sequence>MVNNIPAKPRRKNSLNFDRTEPVMAIFHGGIRETDYGNFSYLLTRFSGVSLAETHGGKLGKWLLSMVIPQVYGRYQSLPCRNFKDTLKGLRWCNHSQLETKDGNGEVTRGFYSPGCLTRILKHLQTTLSLCCINRGKRSP</sequence>
<accession>A0AAV7I7C5</accession>
<evidence type="ECO:0000313" key="1">
    <source>
        <dbReference type="EMBL" id="KAH0546045.1"/>
    </source>
</evidence>
<evidence type="ECO:0000313" key="2">
    <source>
        <dbReference type="Proteomes" id="UP000826195"/>
    </source>
</evidence>
<comment type="caution">
    <text evidence="1">The sequence shown here is derived from an EMBL/GenBank/DDBJ whole genome shotgun (WGS) entry which is preliminary data.</text>
</comment>
<dbReference type="Proteomes" id="UP000826195">
    <property type="component" value="Unassembled WGS sequence"/>
</dbReference>
<keyword evidence="2" id="KW-1185">Reference proteome</keyword>
<name>A0AAV7I7C5_COTGL</name>
<dbReference type="EMBL" id="JAHXZJ010002237">
    <property type="protein sequence ID" value="KAH0546045.1"/>
    <property type="molecule type" value="Genomic_DNA"/>
</dbReference>
<proteinExistence type="predicted"/>